<evidence type="ECO:0000313" key="4">
    <source>
        <dbReference type="EMBL" id="OQP62063.1"/>
    </source>
</evidence>
<dbReference type="PROSITE" id="PS50109">
    <property type="entry name" value="HIS_KIN"/>
    <property type="match status" value="1"/>
</dbReference>
<proteinExistence type="predicted"/>
<dbReference type="Gene3D" id="3.30.565.10">
    <property type="entry name" value="Histidine kinase-like ATPase, C-terminal domain"/>
    <property type="match status" value="1"/>
</dbReference>
<accession>A0A1V9FUN3</accession>
<dbReference type="InterPro" id="IPR005467">
    <property type="entry name" value="His_kinase_dom"/>
</dbReference>
<feature type="transmembrane region" description="Helical" evidence="2">
    <location>
        <begin position="799"/>
        <end position="816"/>
    </location>
</feature>
<dbReference type="InterPro" id="IPR036890">
    <property type="entry name" value="HATPase_C_sf"/>
</dbReference>
<comment type="caution">
    <text evidence="4">The sequence shown here is derived from an EMBL/GenBank/DDBJ whole genome shotgun (WGS) entry which is preliminary data.</text>
</comment>
<dbReference type="GO" id="GO:0000155">
    <property type="term" value="F:phosphorelay sensor kinase activity"/>
    <property type="evidence" value="ECO:0007669"/>
    <property type="project" value="InterPro"/>
</dbReference>
<gene>
    <name evidence="4" type="ORF">A3860_29360</name>
</gene>
<dbReference type="CDD" id="cd16917">
    <property type="entry name" value="HATPase_UhpB-NarQ-NarX-like"/>
    <property type="match status" value="1"/>
</dbReference>
<dbReference type="Pfam" id="PF07495">
    <property type="entry name" value="Y_Y_Y"/>
    <property type="match status" value="1"/>
</dbReference>
<dbReference type="InterPro" id="IPR015943">
    <property type="entry name" value="WD40/YVTN_repeat-like_dom_sf"/>
</dbReference>
<dbReference type="Gene3D" id="2.60.40.10">
    <property type="entry name" value="Immunoglobulins"/>
    <property type="match status" value="1"/>
</dbReference>
<reference evidence="4 5" key="1">
    <citation type="submission" date="2016-03" db="EMBL/GenBank/DDBJ databases">
        <title>Niastella vici sp. nov., isolated from farmland soil.</title>
        <authorList>
            <person name="Chen L."/>
            <person name="Wang D."/>
            <person name="Yang S."/>
            <person name="Wang G."/>
        </authorList>
    </citation>
    <scope>NUCLEOTIDE SEQUENCE [LARGE SCALE GENOMIC DNA]</scope>
    <source>
        <strain evidence="4 5">DJ57</strain>
    </source>
</reference>
<dbReference type="OrthoDB" id="9778366at2"/>
<keyword evidence="5" id="KW-1185">Reference proteome</keyword>
<dbReference type="Proteomes" id="UP000192796">
    <property type="component" value="Unassembled WGS sequence"/>
</dbReference>
<evidence type="ECO:0000256" key="1">
    <source>
        <dbReference type="ARBA" id="ARBA00022553"/>
    </source>
</evidence>
<feature type="domain" description="Histidine kinase" evidence="3">
    <location>
        <begin position="836"/>
        <end position="1026"/>
    </location>
</feature>
<dbReference type="PANTHER" id="PTHR43547">
    <property type="entry name" value="TWO-COMPONENT HISTIDINE KINASE"/>
    <property type="match status" value="1"/>
</dbReference>
<evidence type="ECO:0000313" key="5">
    <source>
        <dbReference type="Proteomes" id="UP000192796"/>
    </source>
</evidence>
<dbReference type="InterPro" id="IPR011110">
    <property type="entry name" value="Reg_prop"/>
</dbReference>
<keyword evidence="2" id="KW-0472">Membrane</keyword>
<dbReference type="EMBL" id="LVYD01000052">
    <property type="protein sequence ID" value="OQP62063.1"/>
    <property type="molecule type" value="Genomic_DNA"/>
</dbReference>
<dbReference type="SUPFAM" id="SSF55874">
    <property type="entry name" value="ATPase domain of HSP90 chaperone/DNA topoisomerase II/histidine kinase"/>
    <property type="match status" value="1"/>
</dbReference>
<dbReference type="InterPro" id="IPR013783">
    <property type="entry name" value="Ig-like_fold"/>
</dbReference>
<dbReference type="RefSeq" id="WP_081149604.1">
    <property type="nucleotide sequence ID" value="NZ_LVYD01000052.1"/>
</dbReference>
<sequence>MRTWLFIVSMLLWHLFAEGQAVPFSFRNMSINEGLSQSSVVDVATDDAGFLWLATQDGLNRYDGRELVIFKKNFDDITTTTGSRLGKIVNGRNNTLWLITSGGRLEKLDLYNEKFTPIRTIGADSMVPPPVTSLLPDKKNILWIGTENDGLYKYDVAKNKVVDHVNVDDFGRNQRSSILYIFQDSQKGIWVLTNNGYTILVPLSNGLMGSMSPMKEGIPFSVMDEDTAKTLWIGTYGKGLYMQKGQNFDFVPFTGYGGQNNLPGNLVIESVKADADGQIWVGTYGNGLYLINPAKATITHYLVNKKDPFSISYNDILSIKEDKQGGIWIGTDGGGVSHYDKRLNNFAMLTSNNVPQSISIEQVRAITTDQKGNVWIGTSNSGLTFANIRNNAFETFHYPPAPWAQGNYDRVVSLFTDAQGDIWVGTQGNGLLVVDAVTKKIKTRFFPDGEGVQHIPDHTIWCMLPAPNNQVWAGTRNGGLCLMDKQKGLIKNYNTSGEAGYRTLENNVRFLTLINDTTLCIGFEKRGIQFLQTKTGRLFTRPNATLDGMMAKETIFKCCWYRQPVLWIGTLGRGMVACNLNTGETHVINDEQGLPNNTVYGMLCDELGHVWISTNKGICRFVSPGNLGQVNRSAFTTFLAEDGLQSNEFNTGAYHKAADGRFLFGGINGLTIFQPDQIALLNQPARVVITQAMVNNQPLLSDTGMAYKKFLRLPYSQNAVSFNFAALDFVSPRRFNYYYQLSGYDTKWIDAGNRNYVAYTNLPPGRYVFKVKAAMQLPENSPVTLLTIIIDPPFWRTPWFVLLCVLALAGLLYAVYRYRINQLLRLQKVRNRIATDLHDDIGTTLTNISILSELSKKKLLQKEDAGTFLDRIAEEVHNSSQALDDIVWSINTKNDTLEQTVARMRRYAAEVFDAANITYTLQLDEQFEKYKLNMEQRRDIFLIFKEAINNIYKHANAKHVEIKVWIEKSRLHLVIQDDGKGFDINTATHRNGIKNIRNRIEKWNGHIALSSVPGKGTETRVHFPLS</sequence>
<dbReference type="Gene3D" id="2.130.10.10">
    <property type="entry name" value="YVTN repeat-like/Quinoprotein amine dehydrogenase"/>
    <property type="match status" value="2"/>
</dbReference>
<dbReference type="SUPFAM" id="SSF50998">
    <property type="entry name" value="Quinoprotein alcohol dehydrogenase-like"/>
    <property type="match status" value="1"/>
</dbReference>
<dbReference type="InterPro" id="IPR011712">
    <property type="entry name" value="Sig_transdc_His_kin_sub3_dim/P"/>
</dbReference>
<dbReference type="AlphaFoldDB" id="A0A1V9FUN3"/>
<dbReference type="GO" id="GO:0046983">
    <property type="term" value="F:protein dimerization activity"/>
    <property type="evidence" value="ECO:0007669"/>
    <property type="project" value="InterPro"/>
</dbReference>
<dbReference type="Pfam" id="PF07730">
    <property type="entry name" value="HisKA_3"/>
    <property type="match status" value="1"/>
</dbReference>
<dbReference type="GO" id="GO:0016020">
    <property type="term" value="C:membrane"/>
    <property type="evidence" value="ECO:0007669"/>
    <property type="project" value="InterPro"/>
</dbReference>
<dbReference type="InterPro" id="IPR011047">
    <property type="entry name" value="Quinoprotein_ADH-like_sf"/>
</dbReference>
<dbReference type="Pfam" id="PF02518">
    <property type="entry name" value="HATPase_c"/>
    <property type="match status" value="1"/>
</dbReference>
<dbReference type="InterPro" id="IPR011123">
    <property type="entry name" value="Y_Y_Y"/>
</dbReference>
<name>A0A1V9FUN3_9BACT</name>
<keyword evidence="1" id="KW-0597">Phosphoprotein</keyword>
<evidence type="ECO:0000259" key="3">
    <source>
        <dbReference type="PROSITE" id="PS50109"/>
    </source>
</evidence>
<dbReference type="InterPro" id="IPR003594">
    <property type="entry name" value="HATPase_dom"/>
</dbReference>
<keyword evidence="2" id="KW-1133">Transmembrane helix</keyword>
<keyword evidence="2" id="KW-0812">Transmembrane</keyword>
<evidence type="ECO:0000256" key="2">
    <source>
        <dbReference type="SAM" id="Phobius"/>
    </source>
</evidence>
<dbReference type="Pfam" id="PF07494">
    <property type="entry name" value="Reg_prop"/>
    <property type="match status" value="6"/>
</dbReference>
<dbReference type="STRING" id="1703345.A3860_29360"/>
<organism evidence="4 5">
    <name type="scientific">Niastella vici</name>
    <dbReference type="NCBI Taxonomy" id="1703345"/>
    <lineage>
        <taxon>Bacteria</taxon>
        <taxon>Pseudomonadati</taxon>
        <taxon>Bacteroidota</taxon>
        <taxon>Chitinophagia</taxon>
        <taxon>Chitinophagales</taxon>
        <taxon>Chitinophagaceae</taxon>
        <taxon>Niastella</taxon>
    </lineage>
</organism>
<dbReference type="PANTHER" id="PTHR43547:SF2">
    <property type="entry name" value="HYBRID SIGNAL TRANSDUCTION HISTIDINE KINASE C"/>
    <property type="match status" value="1"/>
</dbReference>
<protein>
    <recommendedName>
        <fullName evidence="3">Histidine kinase domain-containing protein</fullName>
    </recommendedName>
</protein>